<name>A0AAV5UIT5_9BILA</name>
<accession>A0AAV5UIT5</accession>
<proteinExistence type="predicted"/>
<protein>
    <recommendedName>
        <fullName evidence="3">G protein-coupled receptor</fullName>
    </recommendedName>
</protein>
<sequence>FILFCLRSRANLAVTIISFESSTIGARLLKRILPFPQKMNGIHESRLYTTAQFLDHILYLSISRAVNKVIYLVCSRDCVLHIQVFDLDVIFIFNVLLIV</sequence>
<organism evidence="1 2">
    <name type="scientific">Pristionchus entomophagus</name>
    <dbReference type="NCBI Taxonomy" id="358040"/>
    <lineage>
        <taxon>Eukaryota</taxon>
        <taxon>Metazoa</taxon>
        <taxon>Ecdysozoa</taxon>
        <taxon>Nematoda</taxon>
        <taxon>Chromadorea</taxon>
        <taxon>Rhabditida</taxon>
        <taxon>Rhabditina</taxon>
        <taxon>Diplogasteromorpha</taxon>
        <taxon>Diplogasteroidea</taxon>
        <taxon>Neodiplogasteridae</taxon>
        <taxon>Pristionchus</taxon>
    </lineage>
</organism>
<evidence type="ECO:0008006" key="3">
    <source>
        <dbReference type="Google" id="ProtNLM"/>
    </source>
</evidence>
<evidence type="ECO:0000313" key="1">
    <source>
        <dbReference type="EMBL" id="GMT06238.1"/>
    </source>
</evidence>
<dbReference type="Proteomes" id="UP001432027">
    <property type="component" value="Unassembled WGS sequence"/>
</dbReference>
<dbReference type="EMBL" id="BTSX01000006">
    <property type="protein sequence ID" value="GMT06238.1"/>
    <property type="molecule type" value="Genomic_DNA"/>
</dbReference>
<comment type="caution">
    <text evidence="1">The sequence shown here is derived from an EMBL/GenBank/DDBJ whole genome shotgun (WGS) entry which is preliminary data.</text>
</comment>
<evidence type="ECO:0000313" key="2">
    <source>
        <dbReference type="Proteomes" id="UP001432027"/>
    </source>
</evidence>
<feature type="non-terminal residue" evidence="1">
    <location>
        <position position="99"/>
    </location>
</feature>
<gene>
    <name evidence="1" type="ORF">PENTCL1PPCAC_28412</name>
</gene>
<keyword evidence="2" id="KW-1185">Reference proteome</keyword>
<reference evidence="1" key="1">
    <citation type="submission" date="2023-10" db="EMBL/GenBank/DDBJ databases">
        <title>Genome assembly of Pristionchus species.</title>
        <authorList>
            <person name="Yoshida K."/>
            <person name="Sommer R.J."/>
        </authorList>
    </citation>
    <scope>NUCLEOTIDE SEQUENCE</scope>
    <source>
        <strain evidence="1">RS0144</strain>
    </source>
</reference>
<dbReference type="AlphaFoldDB" id="A0AAV5UIT5"/>
<feature type="non-terminal residue" evidence="1">
    <location>
        <position position="1"/>
    </location>
</feature>